<comment type="caution">
    <text evidence="2">The sequence shown here is derived from an EMBL/GenBank/DDBJ whole genome shotgun (WGS) entry which is preliminary data.</text>
</comment>
<sequence>MAEKMIVVISSYLLMTFYNLATIKKMVLRDKIAYGVTVIVSIYLGIEYIGGFGMPILHTLAAWLYKDWGHRIVEYLDVQS</sequence>
<gene>
    <name evidence="2" type="ORF">J41TS4_13560</name>
</gene>
<keyword evidence="3" id="KW-1185">Reference proteome</keyword>
<keyword evidence="1" id="KW-0812">Transmembrane</keyword>
<dbReference type="EMBL" id="BORS01000004">
    <property type="protein sequence ID" value="GIO41598.1"/>
    <property type="molecule type" value="Genomic_DNA"/>
</dbReference>
<keyword evidence="1" id="KW-1133">Transmembrane helix</keyword>
<feature type="transmembrane region" description="Helical" evidence="1">
    <location>
        <begin position="32"/>
        <end position="57"/>
    </location>
</feature>
<reference evidence="2" key="1">
    <citation type="submission" date="2021-03" db="EMBL/GenBank/DDBJ databases">
        <title>Antimicrobial resistance genes in bacteria isolated from Japanese honey, and their potential for conferring macrolide and lincosamide resistance in the American foulbrood pathogen Paenibacillus larvae.</title>
        <authorList>
            <person name="Okamoto M."/>
            <person name="Kumagai M."/>
            <person name="Kanamori H."/>
            <person name="Takamatsu D."/>
        </authorList>
    </citation>
    <scope>NUCLEOTIDE SEQUENCE</scope>
    <source>
        <strain evidence="2">J41TS4</strain>
    </source>
</reference>
<keyword evidence="1" id="KW-0472">Membrane</keyword>
<organism evidence="2 3">
    <name type="scientific">Paenibacillus apis</name>
    <dbReference type="NCBI Taxonomy" id="1792174"/>
    <lineage>
        <taxon>Bacteria</taxon>
        <taxon>Bacillati</taxon>
        <taxon>Bacillota</taxon>
        <taxon>Bacilli</taxon>
        <taxon>Bacillales</taxon>
        <taxon>Paenibacillaceae</taxon>
        <taxon>Paenibacillus</taxon>
    </lineage>
</organism>
<dbReference type="RefSeq" id="WP_044478166.1">
    <property type="nucleotide sequence ID" value="NZ_BORS01000004.1"/>
</dbReference>
<accession>A0A919Y3E2</accession>
<evidence type="ECO:0000313" key="2">
    <source>
        <dbReference type="EMBL" id="GIO41598.1"/>
    </source>
</evidence>
<dbReference type="AlphaFoldDB" id="A0A919Y3E2"/>
<protein>
    <submittedName>
        <fullName evidence="2">Uncharacterized protein</fullName>
    </submittedName>
</protein>
<proteinExistence type="predicted"/>
<feature type="transmembrane region" description="Helical" evidence="1">
    <location>
        <begin position="6"/>
        <end position="23"/>
    </location>
</feature>
<dbReference type="Proteomes" id="UP000678895">
    <property type="component" value="Unassembled WGS sequence"/>
</dbReference>
<evidence type="ECO:0000256" key="1">
    <source>
        <dbReference type="SAM" id="Phobius"/>
    </source>
</evidence>
<evidence type="ECO:0000313" key="3">
    <source>
        <dbReference type="Proteomes" id="UP000678895"/>
    </source>
</evidence>
<name>A0A919Y3E2_9BACL</name>